<protein>
    <submittedName>
        <fullName evidence="1">Uncharacterized protein</fullName>
    </submittedName>
</protein>
<dbReference type="KEGG" id="cbac:JI75_01760"/>
<dbReference type="RefSeq" id="WP_039688259.1">
    <property type="nucleotide sequence ID" value="NZ_CP009302.1"/>
</dbReference>
<accession>A0A0A8B2I9</accession>
<dbReference type="InterPro" id="IPR006311">
    <property type="entry name" value="TAT_signal"/>
</dbReference>
<dbReference type="HOGENOM" id="CLU_1479693_0_0_11"/>
<organism evidence="1 2">
    <name type="scientific">Berryella intestinalis</name>
    <dbReference type="NCBI Taxonomy" id="1531429"/>
    <lineage>
        <taxon>Bacteria</taxon>
        <taxon>Bacillati</taxon>
        <taxon>Actinomycetota</taxon>
        <taxon>Coriobacteriia</taxon>
        <taxon>Eggerthellales</taxon>
        <taxon>Eggerthellaceae</taxon>
        <taxon>Berryella</taxon>
    </lineage>
</organism>
<reference evidence="1 2" key="2">
    <citation type="journal article" date="2015" name="Genome Announc.">
        <title>Complete Genome Sequence of Coriobacteriaceae Strain 68-1-3, a Novel Mucus-Degrading Isolate from the Swine Intestinal Tract.</title>
        <authorList>
            <person name="Looft T."/>
            <person name="Bayles D.O."/>
            <person name="Alt D.P."/>
            <person name="Stanton T.B."/>
        </authorList>
    </citation>
    <scope>NUCLEOTIDE SEQUENCE [LARGE SCALE GENOMIC DNA]</scope>
    <source>
        <strain evidence="1 2">68-1-3</strain>
    </source>
</reference>
<evidence type="ECO:0000313" key="2">
    <source>
        <dbReference type="Proteomes" id="UP000031121"/>
    </source>
</evidence>
<keyword evidence="2" id="KW-1185">Reference proteome</keyword>
<dbReference type="Proteomes" id="UP000031121">
    <property type="component" value="Chromosome"/>
</dbReference>
<gene>
    <name evidence="1" type="ORF">JI75_01760</name>
</gene>
<dbReference type="AlphaFoldDB" id="A0A0A8B2I9"/>
<evidence type="ECO:0000313" key="1">
    <source>
        <dbReference type="EMBL" id="AJC11600.1"/>
    </source>
</evidence>
<dbReference type="EMBL" id="CP009302">
    <property type="protein sequence ID" value="AJC11600.1"/>
    <property type="molecule type" value="Genomic_DNA"/>
</dbReference>
<proteinExistence type="predicted"/>
<name>A0A0A8B2I9_9ACTN</name>
<dbReference type="PROSITE" id="PS51318">
    <property type="entry name" value="TAT"/>
    <property type="match status" value="1"/>
</dbReference>
<reference evidence="2" key="1">
    <citation type="submission" date="2014-08" db="EMBL/GenBank/DDBJ databases">
        <title>Coriobacteriaceae sp. complete genome.</title>
        <authorList>
            <person name="Looft T."/>
            <person name="Bayles D.O."/>
            <person name="Stanton T.B."/>
        </authorList>
    </citation>
    <scope>NUCLEOTIDE SEQUENCE [LARGE SCALE GENOMIC DNA]</scope>
    <source>
        <strain evidence="2">68-1-3</strain>
    </source>
</reference>
<sequence length="182" mass="19712">MLANNNDSSMSRRDLVAAIGVGVAGLAVSLVAPTVAFAEDEINAEMTVDELWADAEAKALENGDPIFYRIKPHENPIPLGVKRTGTVSGGTTVGTIPDQITAVAVYDVNDSNRIWHFYDGWVHGTQSTVTNSYYDYTIADGGRSLVMNYTATLRNIFGFSQTFRIYASFGPSGGSFIRINYA</sequence>